<feature type="transmembrane region" description="Helical" evidence="8">
    <location>
        <begin position="327"/>
        <end position="346"/>
    </location>
</feature>
<dbReference type="GO" id="GO:0005886">
    <property type="term" value="C:plasma membrane"/>
    <property type="evidence" value="ECO:0007669"/>
    <property type="project" value="UniProtKB-SubCell"/>
</dbReference>
<feature type="transmembrane region" description="Helical" evidence="8">
    <location>
        <begin position="156"/>
        <end position="178"/>
    </location>
</feature>
<comment type="similarity">
    <text evidence="2">Belongs to the tellurite-resistance/dicarboxylate transporter (TDT) family.</text>
</comment>
<dbReference type="EMBL" id="JAMTCK010000010">
    <property type="protein sequence ID" value="MCP2167473.1"/>
    <property type="molecule type" value="Genomic_DNA"/>
</dbReference>
<accession>A0AAE3GJT7</accession>
<dbReference type="GO" id="GO:0000319">
    <property type="term" value="F:sulfite transmembrane transporter activity"/>
    <property type="evidence" value="ECO:0007669"/>
    <property type="project" value="TreeGrafter"/>
</dbReference>
<evidence type="ECO:0000256" key="5">
    <source>
        <dbReference type="ARBA" id="ARBA00022692"/>
    </source>
</evidence>
<dbReference type="InterPro" id="IPR038665">
    <property type="entry name" value="Voltage-dep_anion_channel_sf"/>
</dbReference>
<dbReference type="PANTHER" id="PTHR31686:SF1">
    <property type="entry name" value="SULFITE EFFLUX PUMP SSU1"/>
    <property type="match status" value="1"/>
</dbReference>
<evidence type="ECO:0000313" key="9">
    <source>
        <dbReference type="EMBL" id="MCP2167473.1"/>
    </source>
</evidence>
<dbReference type="PANTHER" id="PTHR31686">
    <property type="match status" value="1"/>
</dbReference>
<keyword evidence="7 8" id="KW-0472">Membrane</keyword>
<dbReference type="InterPro" id="IPR051629">
    <property type="entry name" value="Sulfite_efflux_TDT"/>
</dbReference>
<keyword evidence="3" id="KW-0813">Transport</keyword>
<feature type="transmembrane region" description="Helical" evidence="8">
    <location>
        <begin position="289"/>
        <end position="307"/>
    </location>
</feature>
<comment type="subcellular location">
    <subcellularLocation>
        <location evidence="1">Cell membrane</location>
        <topology evidence="1">Multi-pass membrane protein</topology>
    </subcellularLocation>
</comment>
<evidence type="ECO:0000256" key="2">
    <source>
        <dbReference type="ARBA" id="ARBA00008566"/>
    </source>
</evidence>
<dbReference type="Pfam" id="PF03595">
    <property type="entry name" value="SLAC1"/>
    <property type="match status" value="1"/>
</dbReference>
<dbReference type="CDD" id="cd09319">
    <property type="entry name" value="TDT_like_1"/>
    <property type="match status" value="1"/>
</dbReference>
<proteinExistence type="inferred from homology"/>
<dbReference type="InterPro" id="IPR004695">
    <property type="entry name" value="SLAC1/Mae1/Ssu1/TehA"/>
</dbReference>
<evidence type="ECO:0000256" key="8">
    <source>
        <dbReference type="SAM" id="Phobius"/>
    </source>
</evidence>
<name>A0AAE3GJT7_9PSEU</name>
<organism evidence="9 10">
    <name type="scientific">Goodfellowiella coeruleoviolacea</name>
    <dbReference type="NCBI Taxonomy" id="334858"/>
    <lineage>
        <taxon>Bacteria</taxon>
        <taxon>Bacillati</taxon>
        <taxon>Actinomycetota</taxon>
        <taxon>Actinomycetes</taxon>
        <taxon>Pseudonocardiales</taxon>
        <taxon>Pseudonocardiaceae</taxon>
        <taxon>Goodfellowiella</taxon>
    </lineage>
</organism>
<feature type="transmembrane region" description="Helical" evidence="8">
    <location>
        <begin position="55"/>
        <end position="76"/>
    </location>
</feature>
<protein>
    <submittedName>
        <fullName evidence="9">Tellurite resistance protein TehA</fullName>
    </submittedName>
</protein>
<dbReference type="Proteomes" id="UP001206128">
    <property type="component" value="Unassembled WGS sequence"/>
</dbReference>
<dbReference type="Gene3D" id="1.50.10.150">
    <property type="entry name" value="Voltage-dependent anion channel"/>
    <property type="match status" value="1"/>
</dbReference>
<feature type="transmembrane region" description="Helical" evidence="8">
    <location>
        <begin position="190"/>
        <end position="210"/>
    </location>
</feature>
<keyword evidence="5 8" id="KW-0812">Transmembrane</keyword>
<evidence type="ECO:0000256" key="4">
    <source>
        <dbReference type="ARBA" id="ARBA00022475"/>
    </source>
</evidence>
<feature type="transmembrane region" description="Helical" evidence="8">
    <location>
        <begin position="88"/>
        <end position="109"/>
    </location>
</feature>
<gene>
    <name evidence="9" type="ORF">LX83_004346</name>
</gene>
<evidence type="ECO:0000256" key="3">
    <source>
        <dbReference type="ARBA" id="ARBA00022448"/>
    </source>
</evidence>
<evidence type="ECO:0000313" key="10">
    <source>
        <dbReference type="Proteomes" id="UP001206128"/>
    </source>
</evidence>
<reference evidence="9" key="1">
    <citation type="submission" date="2022-06" db="EMBL/GenBank/DDBJ databases">
        <title>Genomic Encyclopedia of Archaeal and Bacterial Type Strains, Phase II (KMG-II): from individual species to whole genera.</title>
        <authorList>
            <person name="Goeker M."/>
        </authorList>
    </citation>
    <scope>NUCLEOTIDE SEQUENCE</scope>
    <source>
        <strain evidence="9">DSM 43935</strain>
    </source>
</reference>
<feature type="transmembrane region" description="Helical" evidence="8">
    <location>
        <begin position="222"/>
        <end position="246"/>
    </location>
</feature>
<evidence type="ECO:0000256" key="1">
    <source>
        <dbReference type="ARBA" id="ARBA00004651"/>
    </source>
</evidence>
<keyword evidence="4" id="KW-1003">Cell membrane</keyword>
<feature type="transmembrane region" description="Helical" evidence="8">
    <location>
        <begin position="252"/>
        <end position="277"/>
    </location>
</feature>
<keyword evidence="10" id="KW-1185">Reference proteome</keyword>
<dbReference type="RefSeq" id="WP_253774397.1">
    <property type="nucleotide sequence ID" value="NZ_JAMTCK010000010.1"/>
</dbReference>
<comment type="caution">
    <text evidence="9">The sequence shown here is derived from an EMBL/GenBank/DDBJ whole genome shotgun (WGS) entry which is preliminary data.</text>
</comment>
<dbReference type="AlphaFoldDB" id="A0AAE3GJT7"/>
<evidence type="ECO:0000256" key="6">
    <source>
        <dbReference type="ARBA" id="ARBA00022989"/>
    </source>
</evidence>
<keyword evidence="6 8" id="KW-1133">Transmembrane helix</keyword>
<sequence>MSGVAPAGIDAGTRPRFSVASTVRDLNPGAFAFVMGTGIVSTALRDDGAETASSWLLLIAAAGYVLLLGATGWRVLRWPGRVAEELRGPRAFAVLTLVPATNVLASNAAAVGWRWPAAALLAFGVLGWLGLGYAVPLGLVTAPDRRPAARDFTGTWFLWVVAAQSVAVAAATVSAWALPGPLAALTTVCWGLGLVLYLLLAALGLARLLVRPVLPGELVPAYWVFMGAAAITVLAGTKVAAVAAAARLLSPGLVLGLSVVLWSFCTWLVPLLVALGYWRHVRRRVPLRYETGLWSLVFPVGMYGVASHQLGRATGAGWLSALGGGEAWLALAVWVAVVVAMVAALTRHRR</sequence>
<feature type="transmembrane region" description="Helical" evidence="8">
    <location>
        <begin position="115"/>
        <end position="135"/>
    </location>
</feature>
<evidence type="ECO:0000256" key="7">
    <source>
        <dbReference type="ARBA" id="ARBA00023136"/>
    </source>
</evidence>